<name>A0A3M7QI04_BRAPC</name>
<dbReference type="Proteomes" id="UP000276133">
    <property type="component" value="Unassembled WGS sequence"/>
</dbReference>
<sequence>MIINSTLILSSTYTQIIQIASLFMPSCLFVLAVNKRDDSVGGLCRGGWRCGPLIGKESWRSLFARRLAVRRSERRNKNIDLLVELRTCAFNLHPSDGHRISGLD</sequence>
<dbReference type="EMBL" id="REGN01006118">
    <property type="protein sequence ID" value="RNA10774.1"/>
    <property type="molecule type" value="Genomic_DNA"/>
</dbReference>
<comment type="caution">
    <text evidence="1">The sequence shown here is derived from an EMBL/GenBank/DDBJ whole genome shotgun (WGS) entry which is preliminary data.</text>
</comment>
<dbReference type="AlphaFoldDB" id="A0A3M7QI04"/>
<organism evidence="1 2">
    <name type="scientific">Brachionus plicatilis</name>
    <name type="common">Marine rotifer</name>
    <name type="synonym">Brachionus muelleri</name>
    <dbReference type="NCBI Taxonomy" id="10195"/>
    <lineage>
        <taxon>Eukaryota</taxon>
        <taxon>Metazoa</taxon>
        <taxon>Spiralia</taxon>
        <taxon>Gnathifera</taxon>
        <taxon>Rotifera</taxon>
        <taxon>Eurotatoria</taxon>
        <taxon>Monogononta</taxon>
        <taxon>Pseudotrocha</taxon>
        <taxon>Ploima</taxon>
        <taxon>Brachionidae</taxon>
        <taxon>Brachionus</taxon>
    </lineage>
</organism>
<accession>A0A3M7QI04</accession>
<keyword evidence="2" id="KW-1185">Reference proteome</keyword>
<reference evidence="1 2" key="1">
    <citation type="journal article" date="2018" name="Sci. Rep.">
        <title>Genomic signatures of local adaptation to the degree of environmental predictability in rotifers.</title>
        <authorList>
            <person name="Franch-Gras L."/>
            <person name="Hahn C."/>
            <person name="Garcia-Roger E.M."/>
            <person name="Carmona M.J."/>
            <person name="Serra M."/>
            <person name="Gomez A."/>
        </authorList>
    </citation>
    <scope>NUCLEOTIDE SEQUENCE [LARGE SCALE GENOMIC DNA]</scope>
    <source>
        <strain evidence="1">HYR1</strain>
    </source>
</reference>
<evidence type="ECO:0000313" key="1">
    <source>
        <dbReference type="EMBL" id="RNA10774.1"/>
    </source>
</evidence>
<gene>
    <name evidence="1" type="ORF">BpHYR1_004139</name>
</gene>
<evidence type="ECO:0000313" key="2">
    <source>
        <dbReference type="Proteomes" id="UP000276133"/>
    </source>
</evidence>
<proteinExistence type="predicted"/>
<protein>
    <submittedName>
        <fullName evidence="1">Uncharacterized protein</fullName>
    </submittedName>
</protein>